<protein>
    <recommendedName>
        <fullName evidence="1">AB hydrolase-1 domain-containing protein</fullName>
    </recommendedName>
</protein>
<sequence length="599" mass="64381">MLTRATLLVACTGAFAPQAHKLTPLTRRQFTEVPEALDTARFVRVDPECTDDKPVLLALGGLDGSPRVGARNWKRLGEWFDVRALVLDPSDRSSHGDLVRLAASAAAAAPDGQVHIVAESMGALAALGLALARPERVASLVLCNSASSYARAPVSRITGLLPRLPTRVYETLAPVVTPIMGRPGWTAALGEGLAAALPRETLTHRERALLRNGAASVNDALKRLKAPPRWASNCVLVASENDAVLPSVREARRLAQLIPGATVRIERGAPHVLFDAANLLDVFADNGLLPSAPRRASNGVTATTPIERSMLAARRLVSPRFFSTAADGSVEDGLFNVPSEGPVLFVGNHQLFGLDGVHIVEEFLRERRLALTPLVYPPLLADESPLAPLPYPLPGSAAMLRRFGGEPAGAKTLIAALKRGAKALVFPGGAREVFKRKGEAYTLRWPSDSSALVRIAAKFNATIIPFAGVGGDEFFGNEAYALDTDDLLTMDNRVGEFLRNRTESLVSLVDGDTFVPPLMAPNAAPRRNYYLFGRPFHTTAVDPANADACDALYGAVRTQVELQVEYLLQRRGDDPYDDFVKRLAYESLGSVAPTFSVDE</sequence>
<dbReference type="AlphaFoldDB" id="A0A8J2SQB4"/>
<dbReference type="Pfam" id="PF00561">
    <property type="entry name" value="Abhydrolase_1"/>
    <property type="match status" value="1"/>
</dbReference>
<evidence type="ECO:0000259" key="1">
    <source>
        <dbReference type="Pfam" id="PF00561"/>
    </source>
</evidence>
<name>A0A8J2SQB4_9STRA</name>
<dbReference type="PANTHER" id="PTHR22753:SF14">
    <property type="entry name" value="MONOACYLGLYCEROL_DIACYLGLYCEROL O-ACYLTRANSFERASE"/>
    <property type="match status" value="1"/>
</dbReference>
<keyword evidence="3" id="KW-1185">Reference proteome</keyword>
<dbReference type="GO" id="GO:0016020">
    <property type="term" value="C:membrane"/>
    <property type="evidence" value="ECO:0007669"/>
    <property type="project" value="TreeGrafter"/>
</dbReference>
<dbReference type="Gene3D" id="3.40.50.1820">
    <property type="entry name" value="alpha/beta hydrolase"/>
    <property type="match status" value="1"/>
</dbReference>
<evidence type="ECO:0000313" key="3">
    <source>
        <dbReference type="Proteomes" id="UP000789595"/>
    </source>
</evidence>
<dbReference type="InterPro" id="IPR000073">
    <property type="entry name" value="AB_hydrolase_1"/>
</dbReference>
<dbReference type="PANTHER" id="PTHR22753">
    <property type="entry name" value="TRANSMEMBRANE PROTEIN 68"/>
    <property type="match status" value="1"/>
</dbReference>
<evidence type="ECO:0000313" key="2">
    <source>
        <dbReference type="EMBL" id="CAH0377682.1"/>
    </source>
</evidence>
<accession>A0A8J2SQB4</accession>
<organism evidence="2 3">
    <name type="scientific">Pelagomonas calceolata</name>
    <dbReference type="NCBI Taxonomy" id="35677"/>
    <lineage>
        <taxon>Eukaryota</taxon>
        <taxon>Sar</taxon>
        <taxon>Stramenopiles</taxon>
        <taxon>Ochrophyta</taxon>
        <taxon>Pelagophyceae</taxon>
        <taxon>Pelagomonadales</taxon>
        <taxon>Pelagomonadaceae</taxon>
        <taxon>Pelagomonas</taxon>
    </lineage>
</organism>
<dbReference type="Proteomes" id="UP000789595">
    <property type="component" value="Unassembled WGS sequence"/>
</dbReference>
<reference evidence="2" key="1">
    <citation type="submission" date="2021-11" db="EMBL/GenBank/DDBJ databases">
        <authorList>
            <consortium name="Genoscope - CEA"/>
            <person name="William W."/>
        </authorList>
    </citation>
    <scope>NUCLEOTIDE SEQUENCE</scope>
</reference>
<dbReference type="EMBL" id="CAKKNE010000005">
    <property type="protein sequence ID" value="CAH0377682.1"/>
    <property type="molecule type" value="Genomic_DNA"/>
</dbReference>
<comment type="caution">
    <text evidence="2">The sequence shown here is derived from an EMBL/GenBank/DDBJ whole genome shotgun (WGS) entry which is preliminary data.</text>
</comment>
<feature type="domain" description="AB hydrolase-1" evidence="1">
    <location>
        <begin position="107"/>
        <end position="274"/>
    </location>
</feature>
<dbReference type="OrthoDB" id="44277at2759"/>
<gene>
    <name evidence="2" type="ORF">PECAL_5P22090</name>
</gene>
<dbReference type="SUPFAM" id="SSF53474">
    <property type="entry name" value="alpha/beta-Hydrolases"/>
    <property type="match status" value="1"/>
</dbReference>
<proteinExistence type="predicted"/>
<dbReference type="InterPro" id="IPR029058">
    <property type="entry name" value="AB_hydrolase_fold"/>
</dbReference>